<feature type="transmembrane region" description="Helical" evidence="1">
    <location>
        <begin position="90"/>
        <end position="107"/>
    </location>
</feature>
<keyword evidence="1" id="KW-0812">Transmembrane</keyword>
<gene>
    <name evidence="2" type="ORF">SAMN02745119_03359</name>
</gene>
<keyword evidence="1" id="KW-1133">Transmembrane helix</keyword>
<keyword evidence="3" id="KW-1185">Reference proteome</keyword>
<organism evidence="2 3">
    <name type="scientific">Trichlorobacter thiogenes</name>
    <dbReference type="NCBI Taxonomy" id="115783"/>
    <lineage>
        <taxon>Bacteria</taxon>
        <taxon>Pseudomonadati</taxon>
        <taxon>Thermodesulfobacteriota</taxon>
        <taxon>Desulfuromonadia</taxon>
        <taxon>Geobacterales</taxon>
        <taxon>Geobacteraceae</taxon>
        <taxon>Trichlorobacter</taxon>
    </lineage>
</organism>
<keyword evidence="1" id="KW-0472">Membrane</keyword>
<feature type="transmembrane region" description="Helical" evidence="1">
    <location>
        <begin position="31"/>
        <end position="54"/>
    </location>
</feature>
<evidence type="ECO:0008006" key="4">
    <source>
        <dbReference type="Google" id="ProtNLM"/>
    </source>
</evidence>
<dbReference type="STRING" id="115783.SAMN02745119_03359"/>
<proteinExistence type="predicted"/>
<evidence type="ECO:0000313" key="2">
    <source>
        <dbReference type="EMBL" id="SKA25031.1"/>
    </source>
</evidence>
<evidence type="ECO:0000256" key="1">
    <source>
        <dbReference type="SAM" id="Phobius"/>
    </source>
</evidence>
<evidence type="ECO:0000313" key="3">
    <source>
        <dbReference type="Proteomes" id="UP000190102"/>
    </source>
</evidence>
<sequence length="115" mass="12394">MPAIFAALISFLGSAASKIFADKVVGWIALKVLLTGLMILVLPIVLNNFLYEVIETIMGFANQQQAGAGSLNGAMSFTGFTAWLLDCFQIPAAFSVLVSALILRVTLRMIPFVRI</sequence>
<accession>A0A1T4SB10</accession>
<dbReference type="AlphaFoldDB" id="A0A1T4SB10"/>
<dbReference type="Proteomes" id="UP000190102">
    <property type="component" value="Unassembled WGS sequence"/>
</dbReference>
<dbReference type="EMBL" id="FUWR01000036">
    <property type="protein sequence ID" value="SKA25031.1"/>
    <property type="molecule type" value="Genomic_DNA"/>
</dbReference>
<name>A0A1T4SB10_9BACT</name>
<dbReference type="RefSeq" id="WP_078791599.1">
    <property type="nucleotide sequence ID" value="NZ_FUWR01000036.1"/>
</dbReference>
<protein>
    <recommendedName>
        <fullName evidence="4">DUF2523 domain-containing protein</fullName>
    </recommendedName>
</protein>
<reference evidence="3" key="1">
    <citation type="submission" date="2017-02" db="EMBL/GenBank/DDBJ databases">
        <authorList>
            <person name="Varghese N."/>
            <person name="Submissions S."/>
        </authorList>
    </citation>
    <scope>NUCLEOTIDE SEQUENCE [LARGE SCALE GENOMIC DNA]</scope>
    <source>
        <strain evidence="3">ATCC BAA-34</strain>
    </source>
</reference>